<sequence>MILKWYNWRYQTILFHMSENEQEIKELLVQLELDLISRVDDSLVLGPNQYSTRERTFRGGTILNETEFKILPPDVVDILHLARRDQIIPEHERMRFDEPANSVQDEYALTDTQRHYYQNIAVGKGTGEIVEIDWLPEVNSDEAGSILSPQGVKPFSRENRNQVFSAELINRVNKEREWTGGVIVSETDFTDDSKRSTTNEIREMVITISQHLGHEMRETPQGFFVYAGDKVLKISRSGFIRHWFSAESFSGFDDYEFWIEKVRLEGKGTPVANHVEYHVFKTKHL</sequence>
<organism evidence="1 2">
    <name type="scientific">Pseudomonas amygdali pv. eriobotryae</name>
    <dbReference type="NCBI Taxonomy" id="129137"/>
    <lineage>
        <taxon>Bacteria</taxon>
        <taxon>Pseudomonadati</taxon>
        <taxon>Pseudomonadota</taxon>
        <taxon>Gammaproteobacteria</taxon>
        <taxon>Pseudomonadales</taxon>
        <taxon>Pseudomonadaceae</taxon>
        <taxon>Pseudomonas</taxon>
        <taxon>Pseudomonas amygdali</taxon>
    </lineage>
</organism>
<reference evidence="1" key="1">
    <citation type="submission" date="2020-09" db="EMBL/GenBank/DDBJ databases">
        <title>Pseudomonas syringae pv. eriobotryae genome sequence causing loquat canker disease.</title>
        <authorList>
            <person name="Fukuda S."/>
            <person name="Tashiro H."/>
            <person name="Nagano Y."/>
        </authorList>
    </citation>
    <scope>NUCLEOTIDE SEQUENCE</scope>
    <source>
        <strain evidence="1">AM001</strain>
    </source>
</reference>
<dbReference type="AlphaFoldDB" id="A0A9P3EBY1"/>
<dbReference type="Proteomes" id="UP000630864">
    <property type="component" value="Unassembled WGS sequence"/>
</dbReference>
<evidence type="ECO:0000313" key="2">
    <source>
        <dbReference type="Proteomes" id="UP000630864"/>
    </source>
</evidence>
<protein>
    <submittedName>
        <fullName evidence="1">Uncharacterized protein</fullName>
    </submittedName>
</protein>
<gene>
    <name evidence="1" type="ORF">PSE10A_19450</name>
</gene>
<proteinExistence type="predicted"/>
<comment type="caution">
    <text evidence="1">The sequence shown here is derived from an EMBL/GenBank/DDBJ whole genome shotgun (WGS) entry which is preliminary data.</text>
</comment>
<evidence type="ECO:0000313" key="1">
    <source>
        <dbReference type="EMBL" id="GFZ59434.1"/>
    </source>
</evidence>
<accession>A0A9P3EBY1</accession>
<dbReference type="EMBL" id="BMZW01000008">
    <property type="protein sequence ID" value="GFZ59434.1"/>
    <property type="molecule type" value="Genomic_DNA"/>
</dbReference>
<name>A0A9P3EBY1_PSEA0</name>